<protein>
    <submittedName>
        <fullName evidence="1">Uncharacterized protein</fullName>
    </submittedName>
</protein>
<dbReference type="InterPro" id="IPR038332">
    <property type="entry name" value="PPE_sf"/>
</dbReference>
<evidence type="ECO:0000313" key="2">
    <source>
        <dbReference type="Proteomes" id="UP000013167"/>
    </source>
</evidence>
<dbReference type="HOGENOM" id="CLU_686820_0_0_11"/>
<dbReference type="Gene3D" id="1.20.1260.20">
    <property type="entry name" value="PPE superfamily"/>
    <property type="match status" value="1"/>
</dbReference>
<keyword evidence="2" id="KW-1185">Reference proteome</keyword>
<dbReference type="OrthoDB" id="4862507at2"/>
<proteinExistence type="predicted"/>
<name>N0DYY6_9MICO</name>
<dbReference type="RefSeq" id="WP_010849579.1">
    <property type="nucleotide sequence ID" value="NZ_HF570956.1"/>
</dbReference>
<dbReference type="eggNOG" id="ENOG50309XX">
    <property type="taxonomic scope" value="Bacteria"/>
</dbReference>
<dbReference type="STRING" id="1193181.BN10_300028"/>
<comment type="caution">
    <text evidence="1">The sequence shown here is derived from an EMBL/GenBank/DDBJ whole genome shotgun (WGS) entry which is preliminary data.</text>
</comment>
<reference evidence="1 2" key="1">
    <citation type="journal article" date="2013" name="ISME J.">
        <title>A metabolic model for members of the genus Tetrasphaera involved in enhanced biological phosphorus removal.</title>
        <authorList>
            <person name="Kristiansen R."/>
            <person name="Nguyen H.T.T."/>
            <person name="Saunders A.M."/>
            <person name="Nielsen J.L."/>
            <person name="Wimmer R."/>
            <person name="Le V.Q."/>
            <person name="McIlroy S.J."/>
            <person name="Petrovski S."/>
            <person name="Seviour R.J."/>
            <person name="Calteau A."/>
            <person name="Nielsen K.L."/>
            <person name="Nielsen P.H."/>
        </authorList>
    </citation>
    <scope>NUCLEOTIDE SEQUENCE [LARGE SCALE GENOMIC DNA]</scope>
    <source>
        <strain evidence="1 2">Lp2</strain>
    </source>
</reference>
<dbReference type="EMBL" id="CAIZ01000098">
    <property type="protein sequence ID" value="CCH69687.1"/>
    <property type="molecule type" value="Genomic_DNA"/>
</dbReference>
<accession>N0DYY6</accession>
<gene>
    <name evidence="1" type="ORF">BN10_300028</name>
</gene>
<evidence type="ECO:0000313" key="1">
    <source>
        <dbReference type="EMBL" id="CCH69687.1"/>
    </source>
</evidence>
<dbReference type="AlphaFoldDB" id="N0DYY6"/>
<dbReference type="Proteomes" id="UP000013167">
    <property type="component" value="Unassembled WGS sequence"/>
</dbReference>
<organism evidence="1 2">
    <name type="scientific">Phycicoccus elongatus Lp2</name>
    <dbReference type="NCBI Taxonomy" id="1193181"/>
    <lineage>
        <taxon>Bacteria</taxon>
        <taxon>Bacillati</taxon>
        <taxon>Actinomycetota</taxon>
        <taxon>Actinomycetes</taxon>
        <taxon>Micrococcales</taxon>
        <taxon>Intrasporangiaceae</taxon>
        <taxon>Phycicoccus</taxon>
    </lineage>
</organism>
<sequence length="401" mass="41186">MLESIPGDPDSVLVLADALQASAVRLGATADAVRGLGPGAVWDGPAGTAFGGQVAALAPLLAAAADRSAGSAAALRAFAPALDRAQAAIARAVDQHLVAERRYAALEEEAYTLLTLGRTELDPEVIVVRQAQCGALAVQTDALATHRAAVADFEAADATCGAALRRASADAIGDSAAYRMVLGASSEGRAQDLISVPGLLLPPVGAAAGVVGAGADAMLAGFWDEGGWDKVAVNIALAGIGSWGKVLKAGALAGSTRTVTRGAQRTSTVTGASMTTRDRLRAGVRAEVDDFTDSLRGGSGKPFLKLSAGESARVTPEFVARQKVPWRVRAAALPDRAREWSRHVAATGREKTILGQWELASAGGTNAKQMYAAGVTLEVSATVTGKVTEQVDEFRAEDRRR</sequence>